<proteinExistence type="predicted"/>
<feature type="transmembrane region" description="Helical" evidence="2">
    <location>
        <begin position="43"/>
        <end position="65"/>
    </location>
</feature>
<name>A0A494W4A9_9SPHN</name>
<accession>A0A494W4A9</accession>
<keyword evidence="2" id="KW-0472">Membrane</keyword>
<keyword evidence="2" id="KW-0812">Transmembrane</keyword>
<dbReference type="EMBL" id="AP018664">
    <property type="protein sequence ID" value="BBD99051.1"/>
    <property type="molecule type" value="Genomic_DNA"/>
</dbReference>
<organism evidence="3 4">
    <name type="scientific">Sphingobium amiense</name>
    <dbReference type="NCBI Taxonomy" id="135719"/>
    <lineage>
        <taxon>Bacteria</taxon>
        <taxon>Pseudomonadati</taxon>
        <taxon>Pseudomonadota</taxon>
        <taxon>Alphaproteobacteria</taxon>
        <taxon>Sphingomonadales</taxon>
        <taxon>Sphingomonadaceae</taxon>
        <taxon>Sphingobium</taxon>
    </lineage>
</organism>
<feature type="region of interest" description="Disordered" evidence="1">
    <location>
        <begin position="66"/>
        <end position="85"/>
    </location>
</feature>
<protein>
    <submittedName>
        <fullName evidence="3">Uncharacterized protein</fullName>
    </submittedName>
</protein>
<evidence type="ECO:0000313" key="3">
    <source>
        <dbReference type="EMBL" id="BBD99051.1"/>
    </source>
</evidence>
<gene>
    <name evidence="3" type="ORF">SAMIE_1025520</name>
</gene>
<evidence type="ECO:0000313" key="4">
    <source>
        <dbReference type="Proteomes" id="UP000279959"/>
    </source>
</evidence>
<reference evidence="3 4" key="1">
    <citation type="submission" date="2018-05" db="EMBL/GenBank/DDBJ databases">
        <title>Complete Genome Sequence of the Nonylphenol-Degrading Bacterium Sphingobium amiense DSM 16289T.</title>
        <authorList>
            <person name="Ootsuka M."/>
            <person name="Nishizawa T."/>
            <person name="Ohta H."/>
        </authorList>
    </citation>
    <scope>NUCLEOTIDE SEQUENCE [LARGE SCALE GENOMIC DNA]</scope>
    <source>
        <strain evidence="3 4">DSM 16289</strain>
    </source>
</reference>
<dbReference type="KEGG" id="sami:SAMIE_1025520"/>
<sequence>MAALGALAAALAVLFMPVGLIETVVASSGISEAVPAAAPPLGQTARLLLAGFAGLMAAGITGLTARTQDGGREDSEEQVREPRARGAKTMGFAFSKLTALARGRAAPVEDAPVPALRRADAHPDAPARAPIFASKDFDGLDIFDRAPPADEAAAPAEPTFLRAAPPALEPDVEEAEPLWDEPLSFAAPADRRPADRLEEPLAPLPLRAPTQGLSITELTERLERGLSQRTRATVPPVACSGVIADMPVAQPVPVRDHVARDTDAALREALGTLRSMAGRR</sequence>
<dbReference type="Proteomes" id="UP000279959">
    <property type="component" value="Chromosome"/>
</dbReference>
<keyword evidence="4" id="KW-1185">Reference proteome</keyword>
<evidence type="ECO:0000256" key="1">
    <source>
        <dbReference type="SAM" id="MobiDB-lite"/>
    </source>
</evidence>
<keyword evidence="2" id="KW-1133">Transmembrane helix</keyword>
<feature type="compositionally biased region" description="Basic and acidic residues" evidence="1">
    <location>
        <begin position="69"/>
        <end position="84"/>
    </location>
</feature>
<dbReference type="AlphaFoldDB" id="A0A494W4A9"/>
<evidence type="ECO:0000256" key="2">
    <source>
        <dbReference type="SAM" id="Phobius"/>
    </source>
</evidence>